<feature type="domain" description="HNH nuclease" evidence="1">
    <location>
        <begin position="44"/>
        <end position="94"/>
    </location>
</feature>
<keyword evidence="2" id="KW-0255">Endonuclease</keyword>
<reference evidence="2 3" key="1">
    <citation type="journal article" date="2018" name="Plant J.">
        <title>Genome sequences of Chlorella sorokiniana UTEX 1602 and Micractinium conductrix SAG 241.80: implications to maltose excretion by a green alga.</title>
        <authorList>
            <person name="Arriola M.B."/>
            <person name="Velmurugan N."/>
            <person name="Zhang Y."/>
            <person name="Plunkett M.H."/>
            <person name="Hondzo H."/>
            <person name="Barney B.M."/>
        </authorList>
    </citation>
    <scope>NUCLEOTIDE SEQUENCE [LARGE SCALE GENOMIC DNA]</scope>
    <source>
        <strain evidence="2 3">SAG 241.80</strain>
    </source>
</reference>
<sequence>MEKAEVLEYYEDASVRTVQLEYFLPAVLRVRRSRPYKRHDRVALNRHNVLLRDGFACQYCGSGRDLTLDHVVPQSRGGPNSWENLVACCSPCNSKKGDKSLSQLRWKLRQHPKEPSPHEMEFLLSTVLGGSAAGLESLPTQWTNYIVPFTSKSSRKAKQAAREAEQEAMEMAG</sequence>
<dbReference type="CDD" id="cd00085">
    <property type="entry name" value="HNHc"/>
    <property type="match status" value="1"/>
</dbReference>
<gene>
    <name evidence="2" type="ORF">C2E20_5889</name>
</gene>
<dbReference type="PANTHER" id="PTHR33877:SF2">
    <property type="entry name" value="OS07G0170200 PROTEIN"/>
    <property type="match status" value="1"/>
</dbReference>
<evidence type="ECO:0000313" key="2">
    <source>
        <dbReference type="EMBL" id="PSC70708.1"/>
    </source>
</evidence>
<keyword evidence="2" id="KW-0378">Hydrolase</keyword>
<dbReference type="Pfam" id="PF14279">
    <property type="entry name" value="HNH_5"/>
    <property type="match status" value="1"/>
</dbReference>
<dbReference type="EMBL" id="LHPF02000018">
    <property type="protein sequence ID" value="PSC70708.1"/>
    <property type="molecule type" value="Genomic_DNA"/>
</dbReference>
<keyword evidence="2" id="KW-0540">Nuclease</keyword>
<dbReference type="STRING" id="554055.A0A2P6V9E6"/>
<dbReference type="AlphaFoldDB" id="A0A2P6V9E6"/>
<dbReference type="InterPro" id="IPR029471">
    <property type="entry name" value="HNH_5"/>
</dbReference>
<dbReference type="Gene3D" id="1.10.30.50">
    <property type="match status" value="1"/>
</dbReference>
<dbReference type="PANTHER" id="PTHR33877">
    <property type="entry name" value="SLL1193 PROTEIN"/>
    <property type="match status" value="1"/>
</dbReference>
<dbReference type="InterPro" id="IPR052892">
    <property type="entry name" value="NA-targeting_endonuclease"/>
</dbReference>
<keyword evidence="3" id="KW-1185">Reference proteome</keyword>
<comment type="caution">
    <text evidence="2">The sequence shown here is derived from an EMBL/GenBank/DDBJ whole genome shotgun (WGS) entry which is preliminary data.</text>
</comment>
<accession>A0A2P6V9E6</accession>
<dbReference type="SMART" id="SM00507">
    <property type="entry name" value="HNHc"/>
    <property type="match status" value="1"/>
</dbReference>
<organism evidence="2 3">
    <name type="scientific">Micractinium conductrix</name>
    <dbReference type="NCBI Taxonomy" id="554055"/>
    <lineage>
        <taxon>Eukaryota</taxon>
        <taxon>Viridiplantae</taxon>
        <taxon>Chlorophyta</taxon>
        <taxon>core chlorophytes</taxon>
        <taxon>Trebouxiophyceae</taxon>
        <taxon>Chlorellales</taxon>
        <taxon>Chlorellaceae</taxon>
        <taxon>Chlorella clade</taxon>
        <taxon>Micractinium</taxon>
    </lineage>
</organism>
<dbReference type="InterPro" id="IPR003615">
    <property type="entry name" value="HNH_nuc"/>
</dbReference>
<evidence type="ECO:0000259" key="1">
    <source>
        <dbReference type="SMART" id="SM00507"/>
    </source>
</evidence>
<evidence type="ECO:0000313" key="3">
    <source>
        <dbReference type="Proteomes" id="UP000239649"/>
    </source>
</evidence>
<dbReference type="Proteomes" id="UP000239649">
    <property type="component" value="Unassembled WGS sequence"/>
</dbReference>
<dbReference type="GO" id="GO:0004519">
    <property type="term" value="F:endonuclease activity"/>
    <property type="evidence" value="ECO:0007669"/>
    <property type="project" value="UniProtKB-KW"/>
</dbReference>
<proteinExistence type="predicted"/>
<protein>
    <submittedName>
        <fullName evidence="2">HNH endonuclease</fullName>
    </submittedName>
</protein>
<name>A0A2P6V9E6_9CHLO</name>
<dbReference type="OrthoDB" id="2127950at2759"/>